<dbReference type="AlphaFoldDB" id="A0A0A0C2Q2"/>
<dbReference type="CDD" id="cd09729">
    <property type="entry name" value="Cse1_I-E"/>
    <property type="match status" value="1"/>
</dbReference>
<dbReference type="InterPro" id="IPR013381">
    <property type="entry name" value="CRISPR-assoc_prot_Cse1"/>
</dbReference>
<dbReference type="Gene3D" id="1.10.132.100">
    <property type="match status" value="1"/>
</dbReference>
<name>A0A0A0C2Q2_9CELL</name>
<dbReference type="EMBL" id="AXCZ01000031">
    <property type="protein sequence ID" value="KGM13639.1"/>
    <property type="molecule type" value="Genomic_DNA"/>
</dbReference>
<dbReference type="OrthoDB" id="3187690at2"/>
<dbReference type="Pfam" id="PF09481">
    <property type="entry name" value="CRISPR_Cse1"/>
    <property type="match status" value="1"/>
</dbReference>
<comment type="caution">
    <text evidence="2">The sequence shown here is derived from an EMBL/GenBank/DDBJ whole genome shotgun (WGS) entry which is preliminary data.</text>
</comment>
<accession>A0A0A0C2Q2</accession>
<evidence type="ECO:0000313" key="2">
    <source>
        <dbReference type="EMBL" id="KGM13639.1"/>
    </source>
</evidence>
<reference evidence="2 3" key="1">
    <citation type="submission" date="2013-08" db="EMBL/GenBank/DDBJ databases">
        <title>Genome sequencing of Cellulomonas bogoriensis 69B4.</title>
        <authorList>
            <person name="Chen F."/>
            <person name="Li Y."/>
            <person name="Wang G."/>
        </authorList>
    </citation>
    <scope>NUCLEOTIDE SEQUENCE [LARGE SCALE GENOMIC DNA]</scope>
    <source>
        <strain evidence="2 3">69B4</strain>
    </source>
</reference>
<proteinExistence type="predicted"/>
<protein>
    <submittedName>
        <fullName evidence="2">CRISPR-associated protein Cse1</fullName>
    </submittedName>
</protein>
<dbReference type="NCBIfam" id="TIGR02547">
    <property type="entry name" value="casA_cse1"/>
    <property type="match status" value="1"/>
</dbReference>
<dbReference type="Proteomes" id="UP000054314">
    <property type="component" value="Unassembled WGS sequence"/>
</dbReference>
<evidence type="ECO:0000256" key="1">
    <source>
        <dbReference type="SAM" id="MobiDB-lite"/>
    </source>
</evidence>
<sequence length="544" mass="58622">MSTSTSGFSLIDEPWVLVRTREGSTDEVSLRELFARAPALAEVVGDLPTQAFAILRLALAVVHRAVDGPRDEYHWQELWDSGSPPMDLVDAYLDRFRDRFDLFHPRTPFFQVADLQTAKGGFSGLEKLIADVPAGSQLFTSRAGQGLERLSPAEAARWLVHLQAFDISGIKSGALGDPRVKGGKGYPIGVGWTGNIGGLAVQGDDLWRTVLLNLVAHDQPVLADFSPSDAPAWERPPDTAAEDPDLASRPAGPTDLYTWQSRRVLLQGGTDGVTGVLVANGDKLTPQNRWRAEPMTAWRRSAPQEKKLGLPLVYMPQELDPSRALWRGLSSLLPAVAPRGKADGGEPHVTAGVVAWAAQVLERRSRVTVHATGMQYGTQNAMVDEIVDDRLRLSVAVLAVHDPALPQAALDAINAAEEGVKAVQRLAADLARAAGAGDDLAKAARARVAEQAYAGLDAPFRSWLGSLDDGTDPESARVGWHVTARRHLHRLGDDLVHAAGPAAWVGREVMGGRVSTPQADGRFRRALMEALPVPEERPTEEVGA</sequence>
<organism evidence="2 3">
    <name type="scientific">Cellulomonas bogoriensis 69B4 = DSM 16987</name>
    <dbReference type="NCBI Taxonomy" id="1386082"/>
    <lineage>
        <taxon>Bacteria</taxon>
        <taxon>Bacillati</taxon>
        <taxon>Actinomycetota</taxon>
        <taxon>Actinomycetes</taxon>
        <taxon>Micrococcales</taxon>
        <taxon>Cellulomonadaceae</taxon>
        <taxon>Cellulomonas</taxon>
    </lineage>
</organism>
<gene>
    <name evidence="2" type="ORF">N869_07410</name>
</gene>
<dbReference type="RefSeq" id="WP_035058690.1">
    <property type="nucleotide sequence ID" value="NZ_AXCZ01000031.1"/>
</dbReference>
<feature type="region of interest" description="Disordered" evidence="1">
    <location>
        <begin position="225"/>
        <end position="254"/>
    </location>
</feature>
<keyword evidence="3" id="KW-1185">Reference proteome</keyword>
<evidence type="ECO:0000313" key="3">
    <source>
        <dbReference type="Proteomes" id="UP000054314"/>
    </source>
</evidence>